<organism evidence="5 6">
    <name type="scientific">Muntiacus reevesi</name>
    <name type="common">Reeves' muntjac</name>
    <name type="synonym">Cervus reevesi</name>
    <dbReference type="NCBI Taxonomy" id="9886"/>
    <lineage>
        <taxon>Eukaryota</taxon>
        <taxon>Metazoa</taxon>
        <taxon>Chordata</taxon>
        <taxon>Craniata</taxon>
        <taxon>Vertebrata</taxon>
        <taxon>Euteleostomi</taxon>
        <taxon>Mammalia</taxon>
        <taxon>Eutheria</taxon>
        <taxon>Laurasiatheria</taxon>
        <taxon>Artiodactyla</taxon>
        <taxon>Ruminantia</taxon>
        <taxon>Pecora</taxon>
        <taxon>Cervidae</taxon>
        <taxon>Muntiacinae</taxon>
        <taxon>Muntiacus</taxon>
    </lineage>
</organism>
<keyword evidence="2" id="KW-1015">Disulfide bond</keyword>
<feature type="domain" description="C-type lectin" evidence="4">
    <location>
        <begin position="59"/>
        <end position="191"/>
    </location>
</feature>
<dbReference type="PROSITE" id="PS00615">
    <property type="entry name" value="C_TYPE_LECTIN_1"/>
    <property type="match status" value="1"/>
</dbReference>
<evidence type="ECO:0000256" key="2">
    <source>
        <dbReference type="ARBA" id="ARBA00023157"/>
    </source>
</evidence>
<dbReference type="FunFam" id="3.10.100.10:FF:000076">
    <property type="entry name" value="C-type lectin domain family 19 member A"/>
    <property type="match status" value="1"/>
</dbReference>
<keyword evidence="1" id="KW-0430">Lectin</keyword>
<dbReference type="InterPro" id="IPR018378">
    <property type="entry name" value="C-type_lectin_CS"/>
</dbReference>
<name>A0A5J5MXQ0_MUNRE</name>
<dbReference type="InterPro" id="IPR001304">
    <property type="entry name" value="C-type_lectin-like"/>
</dbReference>
<dbReference type="Proteomes" id="UP000326062">
    <property type="component" value="Chromosome 2"/>
</dbReference>
<dbReference type="InterPro" id="IPR050111">
    <property type="entry name" value="C-type_lectin/snaclec_domain"/>
</dbReference>
<keyword evidence="3" id="KW-0732">Signal</keyword>
<dbReference type="PANTHER" id="PTHR22803">
    <property type="entry name" value="MANNOSE, PHOSPHOLIPASE, LECTIN RECEPTOR RELATED"/>
    <property type="match status" value="1"/>
</dbReference>
<dbReference type="InterPro" id="IPR033988">
    <property type="entry name" value="CEL1-like_CTLD"/>
</dbReference>
<evidence type="ECO:0000256" key="3">
    <source>
        <dbReference type="SAM" id="SignalP"/>
    </source>
</evidence>
<feature type="chain" id="PRO_5023854011" description="C-type lectin domain-containing protein" evidence="3">
    <location>
        <begin position="18"/>
        <end position="198"/>
    </location>
</feature>
<dbReference type="CDD" id="cd03589">
    <property type="entry name" value="CLECT_CEL-1_like"/>
    <property type="match status" value="1"/>
</dbReference>
<dbReference type="AlphaFoldDB" id="A0A5J5MXQ0"/>
<accession>A0A5J5MXQ0</accession>
<dbReference type="Pfam" id="PF00059">
    <property type="entry name" value="Lectin_C"/>
    <property type="match status" value="1"/>
</dbReference>
<dbReference type="EMBL" id="VCEB01000002">
    <property type="protein sequence ID" value="KAB0384677.1"/>
    <property type="molecule type" value="Genomic_DNA"/>
</dbReference>
<comment type="caution">
    <text evidence="5">The sequence shown here is derived from an EMBL/GenBank/DDBJ whole genome shotgun (WGS) entry which is preliminary data.</text>
</comment>
<dbReference type="SUPFAM" id="SSF56436">
    <property type="entry name" value="C-type lectin-like"/>
    <property type="match status" value="1"/>
</dbReference>
<evidence type="ECO:0000256" key="1">
    <source>
        <dbReference type="ARBA" id="ARBA00022734"/>
    </source>
</evidence>
<dbReference type="GO" id="GO:0030246">
    <property type="term" value="F:carbohydrate binding"/>
    <property type="evidence" value="ECO:0007669"/>
    <property type="project" value="UniProtKB-KW"/>
</dbReference>
<dbReference type="PROSITE" id="PS50041">
    <property type="entry name" value="C_TYPE_LECTIN_2"/>
    <property type="match status" value="1"/>
</dbReference>
<dbReference type="PRINTS" id="PR01504">
    <property type="entry name" value="PNCREATITSAP"/>
</dbReference>
<dbReference type="Gene3D" id="3.10.100.10">
    <property type="entry name" value="Mannose-Binding Protein A, subunit A"/>
    <property type="match status" value="1"/>
</dbReference>
<reference evidence="5 6" key="1">
    <citation type="submission" date="2019-06" db="EMBL/GenBank/DDBJ databases">
        <title>Discovery of a novel chromosome fission-fusion reversal in muntjac.</title>
        <authorList>
            <person name="Mudd A.B."/>
            <person name="Bredeson J.V."/>
            <person name="Baum R."/>
            <person name="Hockemeyer D."/>
            <person name="Rokhsar D.S."/>
        </authorList>
    </citation>
    <scope>NUCLEOTIDE SEQUENCE [LARGE SCALE GENOMIC DNA]</scope>
    <source>
        <strain evidence="5">UCam_UCB_Mr</strain>
        <tissue evidence="5">Fibroblast cell line</tissue>
    </source>
</reference>
<gene>
    <name evidence="5" type="ORF">FD755_006594</name>
</gene>
<keyword evidence="6" id="KW-1185">Reference proteome</keyword>
<dbReference type="SMART" id="SM00034">
    <property type="entry name" value="CLECT"/>
    <property type="match status" value="1"/>
</dbReference>
<protein>
    <recommendedName>
        <fullName evidence="4">C-type lectin domain-containing protein</fullName>
    </recommendedName>
</protein>
<sequence length="198" mass="22898">MCTDIVLGLISFSHVQLFVTPWTVAHQAPLSLVFPRQDYWTAMPELPQASLCPLFWMEFKGHCYRFFPLNKTWAEADFYCSEFSIGRKSAKLASIHSWEENVFVYDLVNSCVPGIPADIWTGLHDHRQEGKFEWTDGSPYDYSYWDGSQPDDGVHADPEEEDCVQIWYRPTSALRSWNDNTCSRKFPFVCKIAALTIH</sequence>
<proteinExistence type="predicted"/>
<evidence type="ECO:0000313" key="6">
    <source>
        <dbReference type="Proteomes" id="UP000326062"/>
    </source>
</evidence>
<dbReference type="InterPro" id="IPR016186">
    <property type="entry name" value="C-type_lectin-like/link_sf"/>
</dbReference>
<evidence type="ECO:0000313" key="5">
    <source>
        <dbReference type="EMBL" id="KAB0384677.1"/>
    </source>
</evidence>
<evidence type="ECO:0000259" key="4">
    <source>
        <dbReference type="PROSITE" id="PS50041"/>
    </source>
</evidence>
<feature type="signal peptide" evidence="3">
    <location>
        <begin position="1"/>
        <end position="17"/>
    </location>
</feature>
<dbReference type="InterPro" id="IPR016187">
    <property type="entry name" value="CTDL_fold"/>
</dbReference>